<protein>
    <recommendedName>
        <fullName evidence="5">3-dehydroquinate dehydratase</fullName>
        <shortName evidence="5">3-dehydroquinase</shortName>
        <ecNumber evidence="5">4.2.1.10</ecNumber>
    </recommendedName>
    <alternativeName>
        <fullName evidence="5">Type I DHQase</fullName>
    </alternativeName>
    <alternativeName>
        <fullName evidence="5">Type I dehydroquinase</fullName>
        <shortName evidence="5">DHQ1</shortName>
    </alternativeName>
</protein>
<comment type="catalytic activity">
    <reaction evidence="1 5">
        <text>3-dehydroquinate = 3-dehydroshikimate + H2O</text>
        <dbReference type="Rhea" id="RHEA:21096"/>
        <dbReference type="ChEBI" id="CHEBI:15377"/>
        <dbReference type="ChEBI" id="CHEBI:16630"/>
        <dbReference type="ChEBI" id="CHEBI:32364"/>
        <dbReference type="EC" id="4.2.1.10"/>
    </reaction>
</comment>
<sequence>MNSLFQGKDIPYICTPLVGRNRDDIMEELEKIIPKNPDLIEWRADFLTNIHDTEYVISLLKEIKFKAGLPILFTIRSEKEGGEPIPLSEHDKVALLCQVSKSRNVDIIDYEVSNKPAFIQKIRKQTKDNNKKLILSYHNFDCTPGNQEIIKKLFLCEFYGADMAKAAVMPNNKDDVLRLLQATKDADDVLTIPVITMSMGGLGALSRVIGWVYGSVLTFGLGVHNSAPGQVPIERLQQMITKMKESMGYQ</sequence>
<dbReference type="InterPro" id="IPR013785">
    <property type="entry name" value="Aldolase_TIM"/>
</dbReference>
<comment type="pathway">
    <text evidence="5">Metabolic intermediate biosynthesis; chorismate biosynthesis; chorismate from D-erythrose 4-phosphate and phosphoenolpyruvate: step 3/7.</text>
</comment>
<feature type="binding site" evidence="5">
    <location>
        <position position="207"/>
    </location>
    <ligand>
        <name>3-dehydroquinate</name>
        <dbReference type="ChEBI" id="CHEBI:32364"/>
    </ligand>
</feature>
<evidence type="ECO:0000256" key="1">
    <source>
        <dbReference type="ARBA" id="ARBA00001864"/>
    </source>
</evidence>
<dbReference type="GO" id="GO:0003855">
    <property type="term" value="F:3-dehydroquinate dehydratase activity"/>
    <property type="evidence" value="ECO:0007669"/>
    <property type="project" value="UniProtKB-EC"/>
</dbReference>
<gene>
    <name evidence="5" type="primary">aroD</name>
    <name evidence="6" type="ORF">JOC94_000750</name>
</gene>
<dbReference type="InterPro" id="IPR001381">
    <property type="entry name" value="DHquinase_I"/>
</dbReference>
<evidence type="ECO:0000256" key="4">
    <source>
        <dbReference type="ARBA" id="ARBA00023270"/>
    </source>
</evidence>
<dbReference type="Gene3D" id="3.20.20.70">
    <property type="entry name" value="Aldolase class I"/>
    <property type="match status" value="1"/>
</dbReference>
<dbReference type="PANTHER" id="PTHR43699:SF1">
    <property type="entry name" value="3-DEHYDROQUINATE DEHYDRATASE"/>
    <property type="match status" value="1"/>
</dbReference>
<dbReference type="EMBL" id="JAFBFH010000003">
    <property type="protein sequence ID" value="MBM7713781.1"/>
    <property type="molecule type" value="Genomic_DNA"/>
</dbReference>
<keyword evidence="3 5" id="KW-0456">Lyase</keyword>
<dbReference type="InterPro" id="IPR050146">
    <property type="entry name" value="Type-I_3-dehydroquinase"/>
</dbReference>
<dbReference type="RefSeq" id="WP_077111358.1">
    <property type="nucleotide sequence ID" value="NZ_JAFBFH010000003.1"/>
</dbReference>
<keyword evidence="4 5" id="KW-0704">Schiff base</keyword>
<keyword evidence="7" id="KW-1185">Reference proteome</keyword>
<dbReference type="Proteomes" id="UP000823485">
    <property type="component" value="Unassembled WGS sequence"/>
</dbReference>
<comment type="subunit">
    <text evidence="5">Homodimer.</text>
</comment>
<feature type="binding site" evidence="5">
    <location>
        <begin position="41"/>
        <end position="43"/>
    </location>
    <ligand>
        <name>3-dehydroquinate</name>
        <dbReference type="ChEBI" id="CHEBI:32364"/>
    </ligand>
</feature>
<dbReference type="Pfam" id="PF01487">
    <property type="entry name" value="DHquinase_I"/>
    <property type="match status" value="1"/>
</dbReference>
<evidence type="ECO:0000256" key="2">
    <source>
        <dbReference type="ARBA" id="ARBA00023141"/>
    </source>
</evidence>
<feature type="active site" description="Schiff-base intermediate with substrate" evidence="5">
    <location>
        <position position="165"/>
    </location>
</feature>
<evidence type="ECO:0000256" key="5">
    <source>
        <dbReference type="HAMAP-Rule" id="MF_00214"/>
    </source>
</evidence>
<comment type="caution">
    <text evidence="6">The sequence shown here is derived from an EMBL/GenBank/DDBJ whole genome shotgun (WGS) entry which is preliminary data.</text>
</comment>
<keyword evidence="5" id="KW-0028">Amino-acid biosynthesis</keyword>
<comment type="caution">
    <text evidence="5">Lacks conserved residue(s) required for the propagation of feature annotation.</text>
</comment>
<feature type="active site" description="Proton donor/acceptor" evidence="5">
    <location>
        <position position="138"/>
    </location>
</feature>
<feature type="binding site" evidence="5">
    <location>
        <position position="226"/>
    </location>
    <ligand>
        <name>3-dehydroquinate</name>
        <dbReference type="ChEBI" id="CHEBI:32364"/>
    </ligand>
</feature>
<evidence type="ECO:0000256" key="3">
    <source>
        <dbReference type="ARBA" id="ARBA00023239"/>
    </source>
</evidence>
<organism evidence="6 7">
    <name type="scientific">Siminovitchia thermophila</name>
    <dbReference type="NCBI Taxonomy" id="1245522"/>
    <lineage>
        <taxon>Bacteria</taxon>
        <taxon>Bacillati</taxon>
        <taxon>Bacillota</taxon>
        <taxon>Bacilli</taxon>
        <taxon>Bacillales</taxon>
        <taxon>Bacillaceae</taxon>
        <taxon>Siminovitchia</taxon>
    </lineage>
</organism>
<feature type="binding site" evidence="5">
    <location>
        <position position="230"/>
    </location>
    <ligand>
        <name>3-dehydroquinate</name>
        <dbReference type="ChEBI" id="CHEBI:32364"/>
    </ligand>
</feature>
<dbReference type="NCBIfam" id="TIGR01093">
    <property type="entry name" value="aroD"/>
    <property type="match status" value="1"/>
</dbReference>
<dbReference type="EC" id="4.2.1.10" evidence="5"/>
<name>A0ABS2R2A9_9BACI</name>
<dbReference type="CDD" id="cd00502">
    <property type="entry name" value="DHQase_I"/>
    <property type="match status" value="1"/>
</dbReference>
<comment type="similarity">
    <text evidence="5">Belongs to the type-I 3-dehydroquinase family.</text>
</comment>
<dbReference type="HAMAP" id="MF_00214">
    <property type="entry name" value="AroD"/>
    <property type="match status" value="1"/>
</dbReference>
<keyword evidence="2 5" id="KW-0057">Aromatic amino acid biosynthesis</keyword>
<accession>A0ABS2R2A9</accession>
<proteinExistence type="inferred from homology"/>
<evidence type="ECO:0000313" key="6">
    <source>
        <dbReference type="EMBL" id="MBM7713781.1"/>
    </source>
</evidence>
<reference evidence="6 7" key="1">
    <citation type="submission" date="2021-01" db="EMBL/GenBank/DDBJ databases">
        <title>Genomic Encyclopedia of Type Strains, Phase IV (KMG-IV): sequencing the most valuable type-strain genomes for metagenomic binning, comparative biology and taxonomic classification.</title>
        <authorList>
            <person name="Goeker M."/>
        </authorList>
    </citation>
    <scope>NUCLEOTIDE SEQUENCE [LARGE SCALE GENOMIC DNA]</scope>
    <source>
        <strain evidence="6 7">DSM 105453</strain>
    </source>
</reference>
<dbReference type="SUPFAM" id="SSF51569">
    <property type="entry name" value="Aldolase"/>
    <property type="match status" value="1"/>
</dbReference>
<evidence type="ECO:0000313" key="7">
    <source>
        <dbReference type="Proteomes" id="UP000823485"/>
    </source>
</evidence>
<dbReference type="PANTHER" id="PTHR43699">
    <property type="entry name" value="3-DEHYDROQUINATE DEHYDRATASE"/>
    <property type="match status" value="1"/>
</dbReference>
<comment type="function">
    <text evidence="5">Involved in the third step of the chorismate pathway, which leads to the biosynthesis of aromatic amino acids. Catalyzes the cis-dehydration of 3-dehydroquinate (DHQ) and introduces the first double bond of the aromatic ring to yield 3-dehydroshikimate.</text>
</comment>
<feature type="binding site" evidence="5">
    <location>
        <position position="76"/>
    </location>
    <ligand>
        <name>3-dehydroquinate</name>
        <dbReference type="ChEBI" id="CHEBI:32364"/>
    </ligand>
</feature>